<dbReference type="Pfam" id="PF12840">
    <property type="entry name" value="HTH_20"/>
    <property type="match status" value="1"/>
</dbReference>
<evidence type="ECO:0000313" key="3">
    <source>
        <dbReference type="EMBL" id="ACU86778.1"/>
    </source>
</evidence>
<gene>
    <name evidence="3" type="ordered locus">Bfae_30170</name>
</gene>
<name>C7MAA8_BRAFD</name>
<dbReference type="eggNOG" id="COG0640">
    <property type="taxonomic scope" value="Bacteria"/>
</dbReference>
<accession>C7MAA8</accession>
<sequence>MQRIDDDRADAWFHALSDRTRRDILRRVLRREESVSSLARNYPMSLTAVQKHVVVLERAGLLTRRRHGRESLARGAAGTLRTASAMLTELEQSRREHIARIDELLTAEKDPHREDDGDVDPAVRDRPSRRPAPPPRQRGARPAPPPQE</sequence>
<dbReference type="STRING" id="446465.Bfae_30170"/>
<feature type="compositionally biased region" description="Pro residues" evidence="1">
    <location>
        <begin position="130"/>
        <end position="148"/>
    </location>
</feature>
<dbReference type="HOGENOM" id="CLU_097806_0_2_11"/>
<dbReference type="PATRIC" id="fig|446465.5.peg.2983"/>
<dbReference type="Gene3D" id="1.10.10.10">
    <property type="entry name" value="Winged helix-like DNA-binding domain superfamily/Winged helix DNA-binding domain"/>
    <property type="match status" value="1"/>
</dbReference>
<dbReference type="SUPFAM" id="SSF46785">
    <property type="entry name" value="Winged helix' DNA-binding domain"/>
    <property type="match status" value="1"/>
</dbReference>
<feature type="domain" description="HTH arsR-type" evidence="2">
    <location>
        <begin position="1"/>
        <end position="102"/>
    </location>
</feature>
<dbReference type="KEGG" id="bfa:Bfae_30170"/>
<proteinExistence type="predicted"/>
<reference evidence="3 4" key="1">
    <citation type="journal article" date="2009" name="Stand. Genomic Sci.">
        <title>Complete genome sequence of Brachybacterium faecium type strain (Schefferle 6-10).</title>
        <authorList>
            <person name="Lapidus A."/>
            <person name="Pukall R."/>
            <person name="Labuttii K."/>
            <person name="Copeland A."/>
            <person name="Del Rio T.G."/>
            <person name="Nolan M."/>
            <person name="Chen F."/>
            <person name="Lucas S."/>
            <person name="Tice H."/>
            <person name="Cheng J.F."/>
            <person name="Bruce D."/>
            <person name="Goodwin L."/>
            <person name="Pitluck S."/>
            <person name="Rohde M."/>
            <person name="Goker M."/>
            <person name="Pati A."/>
            <person name="Ivanova N."/>
            <person name="Mavrommatis K."/>
            <person name="Chen A."/>
            <person name="Palaniappan K."/>
            <person name="D'haeseleer P."/>
            <person name="Chain P."/>
            <person name="Bristow J."/>
            <person name="Eisen J.A."/>
            <person name="Markowitz V."/>
            <person name="Hugenholtz P."/>
            <person name="Kyrpides N.C."/>
            <person name="Klenk H.P."/>
        </authorList>
    </citation>
    <scope>NUCLEOTIDE SEQUENCE [LARGE SCALE GENOMIC DNA]</scope>
    <source>
        <strain evidence="4">ATCC 43885 / DSM 4810 / JCM 11609 / LMG 19847 / NBRC 14762 / NCIMB 9860 / 6-10</strain>
    </source>
</reference>
<dbReference type="CDD" id="cd00090">
    <property type="entry name" value="HTH_ARSR"/>
    <property type="match status" value="1"/>
</dbReference>
<dbReference type="InterPro" id="IPR011991">
    <property type="entry name" value="ArsR-like_HTH"/>
</dbReference>
<dbReference type="OrthoDB" id="9806976at2"/>
<evidence type="ECO:0000256" key="1">
    <source>
        <dbReference type="SAM" id="MobiDB-lite"/>
    </source>
</evidence>
<protein>
    <submittedName>
        <fullName evidence="3">Transcriptional regulator, ArsR family</fullName>
    </submittedName>
</protein>
<dbReference type="SMART" id="SM00418">
    <property type="entry name" value="HTH_ARSR"/>
    <property type="match status" value="1"/>
</dbReference>
<dbReference type="InterPro" id="IPR036390">
    <property type="entry name" value="WH_DNA-bd_sf"/>
</dbReference>
<feature type="compositionally biased region" description="Basic and acidic residues" evidence="1">
    <location>
        <begin position="101"/>
        <end position="128"/>
    </location>
</feature>
<dbReference type="PROSITE" id="PS50987">
    <property type="entry name" value="HTH_ARSR_2"/>
    <property type="match status" value="1"/>
</dbReference>
<dbReference type="GO" id="GO:0003700">
    <property type="term" value="F:DNA-binding transcription factor activity"/>
    <property type="evidence" value="ECO:0007669"/>
    <property type="project" value="InterPro"/>
</dbReference>
<organism evidence="3 4">
    <name type="scientific">Brachybacterium faecium (strain ATCC 43885 / DSM 4810 / JCM 11609 / LMG 19847 / NBRC 14762 / NCIMB 9860 / 6-10)</name>
    <dbReference type="NCBI Taxonomy" id="446465"/>
    <lineage>
        <taxon>Bacteria</taxon>
        <taxon>Bacillati</taxon>
        <taxon>Actinomycetota</taxon>
        <taxon>Actinomycetes</taxon>
        <taxon>Micrococcales</taxon>
        <taxon>Dermabacteraceae</taxon>
        <taxon>Brachybacterium</taxon>
    </lineage>
</organism>
<dbReference type="InterPro" id="IPR001845">
    <property type="entry name" value="HTH_ArsR_DNA-bd_dom"/>
</dbReference>
<dbReference type="PANTHER" id="PTHR38600:SF2">
    <property type="entry name" value="SLL0088 PROTEIN"/>
    <property type="match status" value="1"/>
</dbReference>
<dbReference type="Proteomes" id="UP000001919">
    <property type="component" value="Chromosome"/>
</dbReference>
<evidence type="ECO:0000313" key="4">
    <source>
        <dbReference type="Proteomes" id="UP000001919"/>
    </source>
</evidence>
<dbReference type="PANTHER" id="PTHR38600">
    <property type="entry name" value="TRANSCRIPTIONAL REGULATORY PROTEIN"/>
    <property type="match status" value="1"/>
</dbReference>
<feature type="region of interest" description="Disordered" evidence="1">
    <location>
        <begin position="101"/>
        <end position="148"/>
    </location>
</feature>
<evidence type="ECO:0000259" key="2">
    <source>
        <dbReference type="PROSITE" id="PS50987"/>
    </source>
</evidence>
<dbReference type="AlphaFoldDB" id="C7MAA8"/>
<dbReference type="InterPro" id="IPR036388">
    <property type="entry name" value="WH-like_DNA-bd_sf"/>
</dbReference>
<dbReference type="EMBL" id="CP001643">
    <property type="protein sequence ID" value="ACU86778.1"/>
    <property type="molecule type" value="Genomic_DNA"/>
</dbReference>
<keyword evidence="4" id="KW-1185">Reference proteome</keyword>